<dbReference type="GO" id="GO:0016020">
    <property type="term" value="C:membrane"/>
    <property type="evidence" value="ECO:0007669"/>
    <property type="project" value="TreeGrafter"/>
</dbReference>
<dbReference type="GO" id="GO:0005737">
    <property type="term" value="C:cytoplasm"/>
    <property type="evidence" value="ECO:0007669"/>
    <property type="project" value="TreeGrafter"/>
</dbReference>
<comment type="catalytic activity">
    <reaction evidence="1">
        <text>Release of an N-terminal amino acid, Xaa-|-Yaa- from a peptide, amide or arylamide. Xaa is preferably Ala, but may be most amino acids including Pro (slow action). When a terminal hydrophobic residue is followed by a prolyl residue, the two may be released as an intact Xaa-Pro dipeptide.</text>
        <dbReference type="EC" id="3.4.11.2"/>
    </reaction>
</comment>
<proteinExistence type="inferred from homology"/>
<dbReference type="GO" id="GO:0042277">
    <property type="term" value="F:peptide binding"/>
    <property type="evidence" value="ECO:0007669"/>
    <property type="project" value="TreeGrafter"/>
</dbReference>
<evidence type="ECO:0000313" key="18">
    <source>
        <dbReference type="Proteomes" id="UP000061227"/>
    </source>
</evidence>
<keyword evidence="9 13" id="KW-0482">Metalloprotease</keyword>
<feature type="binding site" evidence="11">
    <location>
        <position position="289"/>
    </location>
    <ligand>
        <name>Zn(2+)</name>
        <dbReference type="ChEBI" id="CHEBI:29105"/>
        <note>catalytic</note>
    </ligand>
</feature>
<dbReference type="OrthoDB" id="100605at2"/>
<dbReference type="Pfam" id="PF01433">
    <property type="entry name" value="Peptidase_M1"/>
    <property type="match status" value="1"/>
</dbReference>
<organism evidence="17 18">
    <name type="scientific">Fructobacillus pseudoficulneus</name>
    <dbReference type="NCBI Taxonomy" id="220714"/>
    <lineage>
        <taxon>Bacteria</taxon>
        <taxon>Bacillati</taxon>
        <taxon>Bacillota</taxon>
        <taxon>Bacilli</taxon>
        <taxon>Lactobacillales</taxon>
        <taxon>Lactobacillaceae</taxon>
        <taxon>Fructobacillus</taxon>
    </lineage>
</organism>
<dbReference type="Proteomes" id="UP000061227">
    <property type="component" value="Unassembled WGS sequence"/>
</dbReference>
<comment type="subunit">
    <text evidence="3">Monomer.</text>
</comment>
<reference evidence="17 18" key="1">
    <citation type="journal article" date="2015" name="BMC Genomics">
        <title>Comparative genomics of Fructobacillus spp. and Leuconostoc spp. reveals niche-specific evolution of Fructobacillus spp.</title>
        <authorList>
            <person name="Endo A."/>
            <person name="Tanizawa Y."/>
            <person name="Tanaka N."/>
            <person name="Maeno S."/>
            <person name="Kumar H."/>
            <person name="Shiwa Y."/>
            <person name="Okada S."/>
            <person name="Yoshikawa H."/>
            <person name="Dicks L."/>
            <person name="Nakagawa J."/>
            <person name="Arita M."/>
        </authorList>
    </citation>
    <scope>NUCLEOTIDE SEQUENCE [LARGE SCALE GENOMIC DNA]</scope>
    <source>
        <strain evidence="17 18">DSM 15468</strain>
    </source>
</reference>
<dbReference type="PANTHER" id="PTHR11533:SF174">
    <property type="entry name" value="PUROMYCIN-SENSITIVE AMINOPEPTIDASE-RELATED"/>
    <property type="match status" value="1"/>
</dbReference>
<evidence type="ECO:0000259" key="14">
    <source>
        <dbReference type="Pfam" id="PF01433"/>
    </source>
</evidence>
<keyword evidence="18" id="KW-1185">Reference proteome</keyword>
<evidence type="ECO:0000256" key="1">
    <source>
        <dbReference type="ARBA" id="ARBA00000098"/>
    </source>
</evidence>
<feature type="domain" description="Peptidase M1 membrane alanine aminopeptidase" evidence="14">
    <location>
        <begin position="217"/>
        <end position="435"/>
    </location>
</feature>
<dbReference type="EMBL" id="DF968063">
    <property type="protein sequence ID" value="GAP02456.1"/>
    <property type="molecule type" value="Genomic_DNA"/>
</dbReference>
<dbReference type="SUPFAM" id="SSF63737">
    <property type="entry name" value="Leukotriene A4 hydrolase N-terminal domain"/>
    <property type="match status" value="1"/>
</dbReference>
<dbReference type="Pfam" id="PF17900">
    <property type="entry name" value="Peptidase_M1_N"/>
    <property type="match status" value="1"/>
</dbReference>
<evidence type="ECO:0000256" key="2">
    <source>
        <dbReference type="ARBA" id="ARBA00010136"/>
    </source>
</evidence>
<evidence type="ECO:0000256" key="9">
    <source>
        <dbReference type="ARBA" id="ARBA00023049"/>
    </source>
</evidence>
<dbReference type="GO" id="GO:0043171">
    <property type="term" value="P:peptide catabolic process"/>
    <property type="evidence" value="ECO:0007669"/>
    <property type="project" value="TreeGrafter"/>
</dbReference>
<feature type="domain" description="ERAP1-like C-terminal" evidence="15">
    <location>
        <begin position="513"/>
        <end position="819"/>
    </location>
</feature>
<evidence type="ECO:0000313" key="17">
    <source>
        <dbReference type="EMBL" id="GAP02456.1"/>
    </source>
</evidence>
<dbReference type="PRINTS" id="PR00756">
    <property type="entry name" value="ALADIPTASE"/>
</dbReference>
<evidence type="ECO:0000256" key="13">
    <source>
        <dbReference type="RuleBase" id="RU364040"/>
    </source>
</evidence>
<evidence type="ECO:0000256" key="5">
    <source>
        <dbReference type="ARBA" id="ARBA00022670"/>
    </source>
</evidence>
<evidence type="ECO:0000259" key="16">
    <source>
        <dbReference type="Pfam" id="PF17900"/>
    </source>
</evidence>
<dbReference type="AlphaFoldDB" id="A0A3F3GS42"/>
<dbReference type="GO" id="GO:0070006">
    <property type="term" value="F:metalloaminopeptidase activity"/>
    <property type="evidence" value="ECO:0007669"/>
    <property type="project" value="TreeGrafter"/>
</dbReference>
<feature type="active site" description="Proton acceptor" evidence="10">
    <location>
        <position position="290"/>
    </location>
</feature>
<dbReference type="Gene3D" id="1.25.50.20">
    <property type="match status" value="1"/>
</dbReference>
<dbReference type="EC" id="3.4.11.-" evidence="13"/>
<keyword evidence="6 11" id="KW-0479">Metal-binding</keyword>
<evidence type="ECO:0000256" key="11">
    <source>
        <dbReference type="PIRSR" id="PIRSR634016-3"/>
    </source>
</evidence>
<dbReference type="InterPro" id="IPR050344">
    <property type="entry name" value="Peptidase_M1_aminopeptidases"/>
</dbReference>
<evidence type="ECO:0000256" key="4">
    <source>
        <dbReference type="ARBA" id="ARBA00022438"/>
    </source>
</evidence>
<keyword evidence="4 13" id="KW-0031">Aminopeptidase</keyword>
<evidence type="ECO:0000256" key="6">
    <source>
        <dbReference type="ARBA" id="ARBA00022723"/>
    </source>
</evidence>
<dbReference type="InterPro" id="IPR034016">
    <property type="entry name" value="M1_APN-typ"/>
</dbReference>
<evidence type="ECO:0000256" key="10">
    <source>
        <dbReference type="PIRSR" id="PIRSR634016-1"/>
    </source>
</evidence>
<feature type="site" description="Transition state stabilizer" evidence="12">
    <location>
        <position position="376"/>
    </location>
</feature>
<gene>
    <name evidence="17" type="ORF">FPFC_013390</name>
</gene>
<evidence type="ECO:0000256" key="12">
    <source>
        <dbReference type="PIRSR" id="PIRSR634016-4"/>
    </source>
</evidence>
<feature type="domain" description="Aminopeptidase N-like N-terminal" evidence="16">
    <location>
        <begin position="12"/>
        <end position="181"/>
    </location>
</feature>
<dbReference type="STRING" id="220714.SAMN05660469_0410"/>
<dbReference type="GO" id="GO:0008270">
    <property type="term" value="F:zinc ion binding"/>
    <property type="evidence" value="ECO:0007669"/>
    <property type="project" value="UniProtKB-UniRule"/>
</dbReference>
<dbReference type="PANTHER" id="PTHR11533">
    <property type="entry name" value="PROTEASE M1 ZINC METALLOPROTEASE"/>
    <property type="match status" value="1"/>
</dbReference>
<dbReference type="InterPro" id="IPR014782">
    <property type="entry name" value="Peptidase_M1_dom"/>
</dbReference>
<dbReference type="Gene3D" id="1.10.390.10">
    <property type="entry name" value="Neutral Protease Domain 2"/>
    <property type="match status" value="1"/>
</dbReference>
<dbReference type="RefSeq" id="WP_059376340.1">
    <property type="nucleotide sequence ID" value="NZ_DF968063.1"/>
</dbReference>
<feature type="binding site" evidence="11">
    <location>
        <position position="312"/>
    </location>
    <ligand>
        <name>Zn(2+)</name>
        <dbReference type="ChEBI" id="CHEBI:29105"/>
        <note>catalytic</note>
    </ligand>
</feature>
<protein>
    <recommendedName>
        <fullName evidence="13">Aminopeptidase</fullName>
        <ecNumber evidence="13">3.4.11.-</ecNumber>
    </recommendedName>
</protein>
<dbReference type="GO" id="GO:0005615">
    <property type="term" value="C:extracellular space"/>
    <property type="evidence" value="ECO:0007669"/>
    <property type="project" value="TreeGrafter"/>
</dbReference>
<evidence type="ECO:0000256" key="8">
    <source>
        <dbReference type="ARBA" id="ARBA00022833"/>
    </source>
</evidence>
<dbReference type="FunFam" id="1.10.390.10:FF:000013">
    <property type="entry name" value="Aminopeptidase N"/>
    <property type="match status" value="1"/>
</dbReference>
<dbReference type="SUPFAM" id="SSF55486">
    <property type="entry name" value="Metalloproteases ('zincins'), catalytic domain"/>
    <property type="match status" value="1"/>
</dbReference>
<dbReference type="Gene3D" id="2.60.40.1730">
    <property type="entry name" value="tricorn interacting facor f3 domain"/>
    <property type="match status" value="1"/>
</dbReference>
<sequence length="852" mass="94625">MASIQRLYETFQPDHYDLFLDISRENKLIAGKTKIHGQVTTTDVAIHQHDLVIETLKVNGQAVDFEVNNDQDQVTFKVDQAGEITVEVTYHAPLTDNMNGIYPSYYNVDGQAKQLVSTQFETYFARQAFPGIDEPEAKATFSLAIKFDEKPGESVISNMPEAKVEEGVHYFDETVKMSTYLLGFALGDLQNKKTKTTSGVEIGVFATKAHPADNLDFALDIAKRSIEFFEDFYQTPYPLPHSWQVALPDFSAGAMENWGVVTYREACLLVDPKNSSMATKQYVATIVAHELAHQWFGDLVTMKWWDELWLNESFANMMEYLATDHLEPDWHIWESFNAAEVQKALQRDAILGVQPVHVEVQHPEEIDALFDPAIVYAKGGHLLVMVRSLIGDDALRNGLKAYFAKKKYSNATGDDLWSALGEASGKNIGEIMHSWLEQPGYPVLSVTVEDGRVKVSQKPFYFGGDKSAVPNVDLRLWQVPLAASAPSAPDLLTEKSMDLGDYETLKAESNGAFVLNVGNAGHYIVQYDDTLLAEQVAHLSEQDAITQAQFVQNCLLLAQAGQGSFADLLWVLPKLAESNSELVQSLIYQVINQVKAFADDGSALEKDLKVFVDGLSKKQLARLGYDKKAGENVDDEMVRPQVLSAALFAKNADLVAHAHGVFEAAGGDVTKLAADGRAVVLKNEIQNFNSQEKFNQFLTDYQQTANAALKSDLEAALVTSPEAGQLETLVANYQNADVIKPQDLRGWFQGVLGNDKGQDLAWNWAKNNWDWLEDRLGGDMSFTSYVTVISRIFKTEEKLADFEKFFTPKKAEPGLAREIVIDQAVIDNRVKTIAAQKDAVTRAVALLAKNFA</sequence>
<accession>A0A3F3GS42</accession>
<dbReference type="InterPro" id="IPR042097">
    <property type="entry name" value="Aminopeptidase_N-like_N_sf"/>
</dbReference>
<dbReference type="InterPro" id="IPR001930">
    <property type="entry name" value="Peptidase_M1"/>
</dbReference>
<dbReference type="GO" id="GO:0016285">
    <property type="term" value="F:alanyl aminopeptidase activity"/>
    <property type="evidence" value="ECO:0007669"/>
    <property type="project" value="UniProtKB-EC"/>
</dbReference>
<dbReference type="Gene3D" id="2.60.40.1910">
    <property type="match status" value="1"/>
</dbReference>
<dbReference type="InterPro" id="IPR045357">
    <property type="entry name" value="Aminopeptidase_N-like_N"/>
</dbReference>
<name>A0A3F3GS42_9LACO</name>
<evidence type="ECO:0000256" key="7">
    <source>
        <dbReference type="ARBA" id="ARBA00022801"/>
    </source>
</evidence>
<dbReference type="Pfam" id="PF11838">
    <property type="entry name" value="ERAP1_C"/>
    <property type="match status" value="1"/>
</dbReference>
<comment type="cofactor">
    <cofactor evidence="11 13">
        <name>Zn(2+)</name>
        <dbReference type="ChEBI" id="CHEBI:29105"/>
    </cofactor>
    <text evidence="11 13">Binds 1 zinc ion per subunit.</text>
</comment>
<dbReference type="InterPro" id="IPR027268">
    <property type="entry name" value="Peptidase_M4/M1_CTD_sf"/>
</dbReference>
<comment type="similarity">
    <text evidence="2 13">Belongs to the peptidase M1 family.</text>
</comment>
<evidence type="ECO:0000259" key="15">
    <source>
        <dbReference type="Pfam" id="PF11838"/>
    </source>
</evidence>
<keyword evidence="7 13" id="KW-0378">Hydrolase</keyword>
<keyword evidence="5 13" id="KW-0645">Protease</keyword>
<dbReference type="GO" id="GO:0006508">
    <property type="term" value="P:proteolysis"/>
    <property type="evidence" value="ECO:0007669"/>
    <property type="project" value="UniProtKB-KW"/>
</dbReference>
<feature type="binding site" evidence="11">
    <location>
        <position position="293"/>
    </location>
    <ligand>
        <name>Zn(2+)</name>
        <dbReference type="ChEBI" id="CHEBI:29105"/>
        <note>catalytic</note>
    </ligand>
</feature>
<dbReference type="InterPro" id="IPR024571">
    <property type="entry name" value="ERAP1-like_C_dom"/>
</dbReference>
<dbReference type="CDD" id="cd09601">
    <property type="entry name" value="M1_APN-Q_like"/>
    <property type="match status" value="1"/>
</dbReference>
<keyword evidence="8 11" id="KW-0862">Zinc</keyword>
<evidence type="ECO:0000256" key="3">
    <source>
        <dbReference type="ARBA" id="ARBA00011245"/>
    </source>
</evidence>